<evidence type="ECO:0000313" key="2">
    <source>
        <dbReference type="Proteomes" id="UP000499080"/>
    </source>
</evidence>
<accession>A0A4Y2VQU2</accession>
<dbReference type="EMBL" id="BGPR01049518">
    <property type="protein sequence ID" value="GBO26504.1"/>
    <property type="molecule type" value="Genomic_DNA"/>
</dbReference>
<gene>
    <name evidence="1" type="ORF">AVEN_179720_1</name>
</gene>
<proteinExistence type="predicted"/>
<sequence length="127" mass="14174">MVLTDRSDQGAVPRDRLLTKLQGTLFFVVPCAPSGMVWKYLENRCQLRCRHLIITTTNESVALCIYASPRVALCIYASPRVALGIYASPRVALRIYASPSGLMHLCKSSCSLMHLCKSSCSLMHLYY</sequence>
<name>A0A4Y2VQU2_ARAVE</name>
<organism evidence="1 2">
    <name type="scientific">Araneus ventricosus</name>
    <name type="common">Orbweaver spider</name>
    <name type="synonym">Epeira ventricosa</name>
    <dbReference type="NCBI Taxonomy" id="182803"/>
    <lineage>
        <taxon>Eukaryota</taxon>
        <taxon>Metazoa</taxon>
        <taxon>Ecdysozoa</taxon>
        <taxon>Arthropoda</taxon>
        <taxon>Chelicerata</taxon>
        <taxon>Arachnida</taxon>
        <taxon>Araneae</taxon>
        <taxon>Araneomorphae</taxon>
        <taxon>Entelegynae</taxon>
        <taxon>Araneoidea</taxon>
        <taxon>Araneidae</taxon>
        <taxon>Araneus</taxon>
    </lineage>
</organism>
<reference evidence="1 2" key="1">
    <citation type="journal article" date="2019" name="Sci. Rep.">
        <title>Orb-weaving spider Araneus ventricosus genome elucidates the spidroin gene catalogue.</title>
        <authorList>
            <person name="Kono N."/>
            <person name="Nakamura H."/>
            <person name="Ohtoshi R."/>
            <person name="Moran D.A.P."/>
            <person name="Shinohara A."/>
            <person name="Yoshida Y."/>
            <person name="Fujiwara M."/>
            <person name="Mori M."/>
            <person name="Tomita M."/>
            <person name="Arakawa K."/>
        </authorList>
    </citation>
    <scope>NUCLEOTIDE SEQUENCE [LARGE SCALE GENOMIC DNA]</scope>
</reference>
<dbReference type="AlphaFoldDB" id="A0A4Y2VQU2"/>
<protein>
    <submittedName>
        <fullName evidence="1">Uncharacterized protein</fullName>
    </submittedName>
</protein>
<keyword evidence="2" id="KW-1185">Reference proteome</keyword>
<comment type="caution">
    <text evidence="1">The sequence shown here is derived from an EMBL/GenBank/DDBJ whole genome shotgun (WGS) entry which is preliminary data.</text>
</comment>
<evidence type="ECO:0000313" key="1">
    <source>
        <dbReference type="EMBL" id="GBO26504.1"/>
    </source>
</evidence>
<dbReference type="Proteomes" id="UP000499080">
    <property type="component" value="Unassembled WGS sequence"/>
</dbReference>